<dbReference type="PANTHER" id="PTHR24399:SF6">
    <property type="entry name" value="MYONEURIN"/>
    <property type="match status" value="1"/>
</dbReference>
<feature type="domain" description="C2H2-type" evidence="9">
    <location>
        <begin position="142"/>
        <end position="170"/>
    </location>
</feature>
<keyword evidence="8" id="KW-0863">Zinc-finger</keyword>
<protein>
    <recommendedName>
        <fullName evidence="9">C2H2-type domain-containing protein</fullName>
    </recommendedName>
</protein>
<evidence type="ECO:0000256" key="6">
    <source>
        <dbReference type="ARBA" id="ARBA00023163"/>
    </source>
</evidence>
<feature type="domain" description="C2H2-type" evidence="9">
    <location>
        <begin position="113"/>
        <end position="141"/>
    </location>
</feature>
<name>A0ABR3GZS9_LOXSC</name>
<feature type="domain" description="C2H2-type" evidence="9">
    <location>
        <begin position="228"/>
        <end position="255"/>
    </location>
</feature>
<evidence type="ECO:0000256" key="8">
    <source>
        <dbReference type="PROSITE-ProRule" id="PRU00042"/>
    </source>
</evidence>
<evidence type="ECO:0000256" key="5">
    <source>
        <dbReference type="ARBA" id="ARBA00023015"/>
    </source>
</evidence>
<dbReference type="Gene3D" id="3.30.160.60">
    <property type="entry name" value="Classic Zinc Finger"/>
    <property type="match status" value="4"/>
</dbReference>
<evidence type="ECO:0000256" key="2">
    <source>
        <dbReference type="ARBA" id="ARBA00022723"/>
    </source>
</evidence>
<evidence type="ECO:0000256" key="1">
    <source>
        <dbReference type="ARBA" id="ARBA00004123"/>
    </source>
</evidence>
<feature type="domain" description="C2H2-type" evidence="9">
    <location>
        <begin position="256"/>
        <end position="284"/>
    </location>
</feature>
<dbReference type="PROSITE" id="PS00028">
    <property type="entry name" value="ZINC_FINGER_C2H2_1"/>
    <property type="match status" value="7"/>
</dbReference>
<feature type="domain" description="C2H2-type" evidence="9">
    <location>
        <begin position="200"/>
        <end position="227"/>
    </location>
</feature>
<keyword evidence="6" id="KW-0804">Transcription</keyword>
<dbReference type="EMBL" id="JBEUOH010000031">
    <property type="protein sequence ID" value="KAL0853012.1"/>
    <property type="molecule type" value="Genomic_DNA"/>
</dbReference>
<dbReference type="Proteomes" id="UP001549920">
    <property type="component" value="Unassembled WGS sequence"/>
</dbReference>
<evidence type="ECO:0000256" key="7">
    <source>
        <dbReference type="ARBA" id="ARBA00023242"/>
    </source>
</evidence>
<dbReference type="Pfam" id="PF00096">
    <property type="entry name" value="zf-C2H2"/>
    <property type="match status" value="2"/>
</dbReference>
<evidence type="ECO:0000313" key="11">
    <source>
        <dbReference type="Proteomes" id="UP001549920"/>
    </source>
</evidence>
<dbReference type="PROSITE" id="PS50157">
    <property type="entry name" value="ZINC_FINGER_C2H2_2"/>
    <property type="match status" value="6"/>
</dbReference>
<keyword evidence="11" id="KW-1185">Reference proteome</keyword>
<feature type="domain" description="C2H2-type" evidence="9">
    <location>
        <begin position="87"/>
        <end position="115"/>
    </location>
</feature>
<evidence type="ECO:0000256" key="4">
    <source>
        <dbReference type="ARBA" id="ARBA00022833"/>
    </source>
</evidence>
<keyword evidence="3" id="KW-0677">Repeat</keyword>
<evidence type="ECO:0000256" key="3">
    <source>
        <dbReference type="ARBA" id="ARBA00022737"/>
    </source>
</evidence>
<dbReference type="SMART" id="SM00355">
    <property type="entry name" value="ZnF_C2H2"/>
    <property type="match status" value="9"/>
</dbReference>
<comment type="subcellular location">
    <subcellularLocation>
        <location evidence="1">Nucleus</location>
    </subcellularLocation>
</comment>
<sequence length="284" mass="33095">MDYVPVKIDVSEIGCKFCPEVHIRTFDELVAHIVSVHDEDYDYTAGVCLLPFILDKSVMTCVICEKQFDNFTSIMSHMNKEHIAHSHVCQICGLSFINMIRLNRHINSSHVGYKCTLCNKVFVTYNKLEVHKSRMHGQVKTHFCSLCSSSFESNYQMKVHMGKVHNVEKYRIKCEHCPKICTTKGAMVLHVKSLHSDVRYECDMCDYKTAIKWMIKLHQRKHFGERSYACSICERKFGRSSNLRAHLKVHTGQIGRVCRYCRRGFIDQTSLETHITEVHYFDQE</sequence>
<comment type="caution">
    <text evidence="10">The sequence shown here is derived from an EMBL/GenBank/DDBJ whole genome shotgun (WGS) entry which is preliminary data.</text>
</comment>
<dbReference type="Pfam" id="PF13912">
    <property type="entry name" value="zf-C2H2_6"/>
    <property type="match status" value="1"/>
</dbReference>
<organism evidence="10 11">
    <name type="scientific">Loxostege sticticalis</name>
    <name type="common">Beet webworm moth</name>
    <dbReference type="NCBI Taxonomy" id="481309"/>
    <lineage>
        <taxon>Eukaryota</taxon>
        <taxon>Metazoa</taxon>
        <taxon>Ecdysozoa</taxon>
        <taxon>Arthropoda</taxon>
        <taxon>Hexapoda</taxon>
        <taxon>Insecta</taxon>
        <taxon>Pterygota</taxon>
        <taxon>Neoptera</taxon>
        <taxon>Endopterygota</taxon>
        <taxon>Lepidoptera</taxon>
        <taxon>Glossata</taxon>
        <taxon>Ditrysia</taxon>
        <taxon>Pyraloidea</taxon>
        <taxon>Crambidae</taxon>
        <taxon>Pyraustinae</taxon>
        <taxon>Loxostege</taxon>
    </lineage>
</organism>
<proteinExistence type="predicted"/>
<keyword evidence="7" id="KW-0539">Nucleus</keyword>
<dbReference type="PANTHER" id="PTHR24399">
    <property type="entry name" value="ZINC FINGER AND BTB DOMAIN-CONTAINING"/>
    <property type="match status" value="1"/>
</dbReference>
<dbReference type="SUPFAM" id="SSF57667">
    <property type="entry name" value="beta-beta-alpha zinc fingers"/>
    <property type="match status" value="4"/>
</dbReference>
<keyword evidence="2" id="KW-0479">Metal-binding</keyword>
<dbReference type="InterPro" id="IPR013087">
    <property type="entry name" value="Znf_C2H2_type"/>
</dbReference>
<keyword evidence="5" id="KW-0805">Transcription regulation</keyword>
<dbReference type="InterPro" id="IPR036236">
    <property type="entry name" value="Znf_C2H2_sf"/>
</dbReference>
<evidence type="ECO:0000313" key="10">
    <source>
        <dbReference type="EMBL" id="KAL0853012.1"/>
    </source>
</evidence>
<keyword evidence="4" id="KW-0862">Zinc</keyword>
<evidence type="ECO:0000259" key="9">
    <source>
        <dbReference type="PROSITE" id="PS50157"/>
    </source>
</evidence>
<accession>A0ABR3GZS9</accession>
<reference evidence="10 11" key="1">
    <citation type="submission" date="2024-06" db="EMBL/GenBank/DDBJ databases">
        <title>A chromosome-level genome assembly of beet webworm, Loxostege sticticalis.</title>
        <authorList>
            <person name="Zhang Y."/>
        </authorList>
    </citation>
    <scope>NUCLEOTIDE SEQUENCE [LARGE SCALE GENOMIC DNA]</scope>
    <source>
        <strain evidence="10">AQ026</strain>
        <tissue evidence="10">Whole body</tissue>
    </source>
</reference>
<gene>
    <name evidence="10" type="ORF">ABMA27_012793</name>
</gene>